<sequence>MILRVLKYSFVQAKTKALKAGSLSAQDWHYLLSAKNLKEIFRYLLGTPYGPYLGHLGPETGFQKITLQLYASLFRDYKRLLKFVPSQGKGLLKALRRRYEAENLKLIIRGLFRHQKKEIRELLYPLEEIDGLDLKSLLEAPGVIELVERLKESLFYAPLKEVLPLFQGQGRVFPLERTVDLATYEALVVSLKGLKKGDRHQAQRLVNHLIDQQNLNTICRLKQVFRLSPEEIIGYLITGAGRLNLKKLGGLARAQKLKEFLSLLPRGYNDLKAARSFSEIFLLMEQIIARELIRIGRKDPFQIGTQGAYLLFKELEIKNLERLLTAVGWGLTLKKGALPLVAELERISES</sequence>
<dbReference type="Proteomes" id="UP000502179">
    <property type="component" value="Chromosome"/>
</dbReference>
<dbReference type="KEGG" id="tav:G4V39_00525"/>
<evidence type="ECO:0000256" key="1">
    <source>
        <dbReference type="ARBA" id="ARBA00006709"/>
    </source>
</evidence>
<dbReference type="InterPro" id="IPR035067">
    <property type="entry name" value="V-type_ATPase_csu/dsu"/>
</dbReference>
<dbReference type="SUPFAM" id="SSF103486">
    <property type="entry name" value="V-type ATP synthase subunit C"/>
    <property type="match status" value="1"/>
</dbReference>
<evidence type="ECO:0000256" key="3">
    <source>
        <dbReference type="ARBA" id="ARBA00023065"/>
    </source>
</evidence>
<dbReference type="GO" id="GO:0046961">
    <property type="term" value="F:proton-transporting ATPase activity, rotational mechanism"/>
    <property type="evidence" value="ECO:0007669"/>
    <property type="project" value="InterPro"/>
</dbReference>
<keyword evidence="2" id="KW-0813">Transport</keyword>
<organism evidence="4 5">
    <name type="scientific">Thermosulfuriphilus ammonigenes</name>
    <dbReference type="NCBI Taxonomy" id="1936021"/>
    <lineage>
        <taxon>Bacteria</taxon>
        <taxon>Pseudomonadati</taxon>
        <taxon>Thermodesulfobacteriota</taxon>
        <taxon>Thermodesulfobacteria</taxon>
        <taxon>Thermodesulfobacteriales</taxon>
        <taxon>Thermodesulfobacteriaceae</taxon>
        <taxon>Thermosulfuriphilus</taxon>
    </lineage>
</organism>
<gene>
    <name evidence="4" type="ORF">G4V39_00525</name>
</gene>
<reference evidence="4 5" key="1">
    <citation type="submission" date="2020-02" db="EMBL/GenBank/DDBJ databases">
        <title>Genome analysis of Thermosulfuriphilus ammonigenes ST65T, an anaerobic thermophilic chemolithoautotrophic bacterium isolated from a deep-sea hydrothermal vent.</title>
        <authorList>
            <person name="Slobodkina G."/>
            <person name="Allioux M."/>
            <person name="Merkel A."/>
            <person name="Alain K."/>
            <person name="Jebbar M."/>
            <person name="Slobodkin A."/>
        </authorList>
    </citation>
    <scope>NUCLEOTIDE SEQUENCE [LARGE SCALE GENOMIC DNA]</scope>
    <source>
        <strain evidence="4 5">ST65</strain>
    </source>
</reference>
<dbReference type="RefSeq" id="WP_166031066.1">
    <property type="nucleotide sequence ID" value="NZ_CP048877.1"/>
</dbReference>
<protein>
    <submittedName>
        <fullName evidence="4">V-type ATPase subunit</fullName>
    </submittedName>
</protein>
<dbReference type="InterPro" id="IPR036079">
    <property type="entry name" value="ATPase_csu/dsu_sf"/>
</dbReference>
<proteinExistence type="inferred from homology"/>
<evidence type="ECO:0000313" key="5">
    <source>
        <dbReference type="Proteomes" id="UP000502179"/>
    </source>
</evidence>
<dbReference type="EMBL" id="CP048877">
    <property type="protein sequence ID" value="QIJ70843.1"/>
    <property type="molecule type" value="Genomic_DNA"/>
</dbReference>
<evidence type="ECO:0000313" key="4">
    <source>
        <dbReference type="EMBL" id="QIJ70843.1"/>
    </source>
</evidence>
<dbReference type="AlphaFoldDB" id="A0A6G7PTT5"/>
<keyword evidence="5" id="KW-1185">Reference proteome</keyword>
<name>A0A6G7PTT5_9BACT</name>
<dbReference type="Pfam" id="PF01992">
    <property type="entry name" value="vATP-synt_AC39"/>
    <property type="match status" value="1"/>
</dbReference>
<dbReference type="InterPro" id="IPR050873">
    <property type="entry name" value="V-ATPase_V0D/AC39_subunit"/>
</dbReference>
<dbReference type="PANTHER" id="PTHR38682:SF1">
    <property type="entry name" value="V-TYPE ATP SYNTHASE SUBUNIT C"/>
    <property type="match status" value="1"/>
</dbReference>
<evidence type="ECO:0000256" key="2">
    <source>
        <dbReference type="ARBA" id="ARBA00022448"/>
    </source>
</evidence>
<keyword evidence="3" id="KW-0406">Ion transport</keyword>
<dbReference type="InterPro" id="IPR002843">
    <property type="entry name" value="ATPase_V0-cplx_csu/dsu"/>
</dbReference>
<dbReference type="Gene3D" id="1.20.1690.10">
    <property type="entry name" value="V-type ATP synthase subunit C domain"/>
    <property type="match status" value="2"/>
</dbReference>
<dbReference type="InterPro" id="IPR044911">
    <property type="entry name" value="V-type_ATPase_csu/dsu_dom_3"/>
</dbReference>
<comment type="similarity">
    <text evidence="1">Belongs to the V-ATPase V0D/AC39 subunit family.</text>
</comment>
<dbReference type="PANTHER" id="PTHR38682">
    <property type="entry name" value="V-TYPE ATP SYNTHASE SUBUNIT C"/>
    <property type="match status" value="1"/>
</dbReference>
<dbReference type="Gene3D" id="1.10.132.50">
    <property type="entry name" value="ATP synthase (C/AC39) subunit, domain 3"/>
    <property type="match status" value="1"/>
</dbReference>
<accession>A0A6G7PTT5</accession>